<name>A0A164P0A5_9AGAM</name>
<dbReference type="OrthoDB" id="2499463at2759"/>
<feature type="domain" description="DEAD/DEAH-box helicase" evidence="1">
    <location>
        <begin position="11"/>
        <end position="64"/>
    </location>
</feature>
<keyword evidence="3" id="KW-1185">Reference proteome</keyword>
<proteinExistence type="predicted"/>
<accession>A0A164P0A5</accession>
<dbReference type="GO" id="GO:0003676">
    <property type="term" value="F:nucleic acid binding"/>
    <property type="evidence" value="ECO:0007669"/>
    <property type="project" value="InterPro"/>
</dbReference>
<evidence type="ECO:0000259" key="1">
    <source>
        <dbReference type="Pfam" id="PF00270"/>
    </source>
</evidence>
<dbReference type="SUPFAM" id="SSF52540">
    <property type="entry name" value="P-loop containing nucleoside triphosphate hydrolases"/>
    <property type="match status" value="1"/>
</dbReference>
<reference evidence="2 3" key="1">
    <citation type="journal article" date="2016" name="Mol. Biol. Evol.">
        <title>Comparative Genomics of Early-Diverging Mushroom-Forming Fungi Provides Insights into the Origins of Lignocellulose Decay Capabilities.</title>
        <authorList>
            <person name="Nagy L.G."/>
            <person name="Riley R."/>
            <person name="Tritt A."/>
            <person name="Adam C."/>
            <person name="Daum C."/>
            <person name="Floudas D."/>
            <person name="Sun H."/>
            <person name="Yadav J.S."/>
            <person name="Pangilinan J."/>
            <person name="Larsson K.H."/>
            <person name="Matsuura K."/>
            <person name="Barry K."/>
            <person name="Labutti K."/>
            <person name="Kuo R."/>
            <person name="Ohm R.A."/>
            <person name="Bhattacharya S.S."/>
            <person name="Shirouzu T."/>
            <person name="Yoshinaga Y."/>
            <person name="Martin F.M."/>
            <person name="Grigoriev I.V."/>
            <person name="Hibbett D.S."/>
        </authorList>
    </citation>
    <scope>NUCLEOTIDE SEQUENCE [LARGE SCALE GENOMIC DNA]</scope>
    <source>
        <strain evidence="2 3">HHB9708</strain>
    </source>
</reference>
<evidence type="ECO:0000313" key="2">
    <source>
        <dbReference type="EMBL" id="KZS88227.1"/>
    </source>
</evidence>
<dbReference type="GO" id="GO:0005524">
    <property type="term" value="F:ATP binding"/>
    <property type="evidence" value="ECO:0007669"/>
    <property type="project" value="InterPro"/>
</dbReference>
<dbReference type="AlphaFoldDB" id="A0A164P0A5"/>
<dbReference type="EMBL" id="KV419439">
    <property type="protein sequence ID" value="KZS88227.1"/>
    <property type="molecule type" value="Genomic_DNA"/>
</dbReference>
<sequence>RFKLGFEPEEWQARTILSVMGGKDVIFVAGTGYGKSLVFEGLAAQATTKTVVVICPLKALENDQ</sequence>
<dbReference type="Pfam" id="PF00270">
    <property type="entry name" value="DEAD"/>
    <property type="match status" value="1"/>
</dbReference>
<evidence type="ECO:0000313" key="3">
    <source>
        <dbReference type="Proteomes" id="UP000076722"/>
    </source>
</evidence>
<organism evidence="2 3">
    <name type="scientific">Sistotremastrum niveocremeum HHB9708</name>
    <dbReference type="NCBI Taxonomy" id="1314777"/>
    <lineage>
        <taxon>Eukaryota</taxon>
        <taxon>Fungi</taxon>
        <taxon>Dikarya</taxon>
        <taxon>Basidiomycota</taxon>
        <taxon>Agaricomycotina</taxon>
        <taxon>Agaricomycetes</taxon>
        <taxon>Sistotremastrales</taxon>
        <taxon>Sistotremastraceae</taxon>
        <taxon>Sertulicium</taxon>
        <taxon>Sertulicium niveocremeum</taxon>
    </lineage>
</organism>
<feature type="non-terminal residue" evidence="2">
    <location>
        <position position="1"/>
    </location>
</feature>
<gene>
    <name evidence="2" type="ORF">SISNIDRAFT_396218</name>
</gene>
<feature type="non-terminal residue" evidence="2">
    <location>
        <position position="64"/>
    </location>
</feature>
<dbReference type="InterPro" id="IPR011545">
    <property type="entry name" value="DEAD/DEAH_box_helicase_dom"/>
</dbReference>
<dbReference type="Proteomes" id="UP000076722">
    <property type="component" value="Unassembled WGS sequence"/>
</dbReference>
<protein>
    <recommendedName>
        <fullName evidence="1">DEAD/DEAH-box helicase domain-containing protein</fullName>
    </recommendedName>
</protein>
<dbReference type="InterPro" id="IPR027417">
    <property type="entry name" value="P-loop_NTPase"/>
</dbReference>
<dbReference type="Gene3D" id="3.40.50.300">
    <property type="entry name" value="P-loop containing nucleotide triphosphate hydrolases"/>
    <property type="match status" value="1"/>
</dbReference>